<sequence length="602" mass="66728">MLHRRLIEVCVADSAEHGNDGSHLRAILGACLNVIADLIKDCVKGIHLLENKRSNLRKLLQLKLSFSIEQMMLFAKVVYESQLHGQTEGSRTIFLAVLKYCTKYYQTVLNDSNLQVQAIGLQVLKTMAQRSTNIEDSSFFTFFSGELITNIFTMIHTSLKKPVSKESVAIGGECLRFLVLLQTLSKSNECQRCFMNLLLKAIVMVFSASEDDSSQEVSDIRTNAIRLVSSLAQIPSSAGHFKDVLLSMPASHKQQLQGVIRASMEQDQNASPMKPMTSLEIKLQVPKDSQTSTSTLPTEGSRHKTSTPSSPVHSDHDSMEHDQEDEDDWDTFQSFPASTDAAGTVSKAESTAEEPDLVEKSTLESEFEEFPTSKPINNEIDTNNAEHQEEVISDYLGHNIRTNLQLIDDVASHEGEEGAVSSQENKEIAPDLKVFNDTEGSIQVNVVEAYEQTTQSSRTSIDHQLSPDDFKPLEEKEQVEVNIVQGHDQLKVAPDRQNVTLHAERLSGHETEGEAEDGASIEYVEAENATGKTVDESKSNDQQQDSSENLELSKYQDLGKAVLESNEKQGEKPDENTMDKTAADNKSNDSGKLESVSEIDRT</sequence>
<accession>A0AAV1S195</accession>
<feature type="compositionally biased region" description="Basic and acidic residues" evidence="1">
    <location>
        <begin position="565"/>
        <end position="592"/>
    </location>
</feature>
<dbReference type="AlphaFoldDB" id="A0AAV1S195"/>
<dbReference type="PANTHER" id="PTHR46975">
    <property type="entry name" value="PROTEIN SWEETIE"/>
    <property type="match status" value="1"/>
</dbReference>
<feature type="compositionally biased region" description="Basic and acidic residues" evidence="1">
    <location>
        <begin position="465"/>
        <end position="474"/>
    </location>
</feature>
<protein>
    <submittedName>
        <fullName evidence="2">Uncharacterized protein</fullName>
    </submittedName>
</protein>
<reference evidence="2 3" key="1">
    <citation type="submission" date="2024-01" db="EMBL/GenBank/DDBJ databases">
        <authorList>
            <person name="Waweru B."/>
        </authorList>
    </citation>
    <scope>NUCLEOTIDE SEQUENCE [LARGE SCALE GENOMIC DNA]</scope>
</reference>
<dbReference type="GO" id="GO:0005975">
    <property type="term" value="P:carbohydrate metabolic process"/>
    <property type="evidence" value="ECO:0007669"/>
    <property type="project" value="InterPro"/>
</dbReference>
<dbReference type="InterPro" id="IPR044218">
    <property type="entry name" value="SWEETIE"/>
</dbReference>
<evidence type="ECO:0000313" key="2">
    <source>
        <dbReference type="EMBL" id="CAK7344397.1"/>
    </source>
</evidence>
<evidence type="ECO:0000313" key="3">
    <source>
        <dbReference type="Proteomes" id="UP001314170"/>
    </source>
</evidence>
<dbReference type="InterPro" id="IPR016024">
    <property type="entry name" value="ARM-type_fold"/>
</dbReference>
<gene>
    <name evidence="2" type="ORF">DCAF_LOCUS17771</name>
</gene>
<name>A0AAV1S195_9ROSI</name>
<organism evidence="2 3">
    <name type="scientific">Dovyalis caffra</name>
    <dbReference type="NCBI Taxonomy" id="77055"/>
    <lineage>
        <taxon>Eukaryota</taxon>
        <taxon>Viridiplantae</taxon>
        <taxon>Streptophyta</taxon>
        <taxon>Embryophyta</taxon>
        <taxon>Tracheophyta</taxon>
        <taxon>Spermatophyta</taxon>
        <taxon>Magnoliopsida</taxon>
        <taxon>eudicotyledons</taxon>
        <taxon>Gunneridae</taxon>
        <taxon>Pentapetalae</taxon>
        <taxon>rosids</taxon>
        <taxon>fabids</taxon>
        <taxon>Malpighiales</taxon>
        <taxon>Salicaceae</taxon>
        <taxon>Flacourtieae</taxon>
        <taxon>Dovyalis</taxon>
    </lineage>
</organism>
<dbReference type="Proteomes" id="UP001314170">
    <property type="component" value="Unassembled WGS sequence"/>
</dbReference>
<comment type="caution">
    <text evidence="2">The sequence shown here is derived from an EMBL/GenBank/DDBJ whole genome shotgun (WGS) entry which is preliminary data.</text>
</comment>
<feature type="compositionally biased region" description="Polar residues" evidence="1">
    <location>
        <begin position="454"/>
        <end position="463"/>
    </location>
</feature>
<feature type="compositionally biased region" description="Polar residues" evidence="1">
    <location>
        <begin position="540"/>
        <end position="550"/>
    </location>
</feature>
<keyword evidence="3" id="KW-1185">Reference proteome</keyword>
<feature type="compositionally biased region" description="Polar residues" evidence="1">
    <location>
        <begin position="287"/>
        <end position="298"/>
    </location>
</feature>
<feature type="region of interest" description="Disordered" evidence="1">
    <location>
        <begin position="504"/>
        <end position="602"/>
    </location>
</feature>
<dbReference type="PANTHER" id="PTHR46975:SF2">
    <property type="entry name" value="PROTEIN SWEETIE"/>
    <property type="match status" value="1"/>
</dbReference>
<proteinExistence type="predicted"/>
<dbReference type="EMBL" id="CAWUPB010001161">
    <property type="protein sequence ID" value="CAK7344397.1"/>
    <property type="molecule type" value="Genomic_DNA"/>
</dbReference>
<feature type="region of interest" description="Disordered" evidence="1">
    <location>
        <begin position="283"/>
        <end position="379"/>
    </location>
</feature>
<dbReference type="SUPFAM" id="SSF48371">
    <property type="entry name" value="ARM repeat"/>
    <property type="match status" value="1"/>
</dbReference>
<feature type="region of interest" description="Disordered" evidence="1">
    <location>
        <begin position="454"/>
        <end position="474"/>
    </location>
</feature>
<evidence type="ECO:0000256" key="1">
    <source>
        <dbReference type="SAM" id="MobiDB-lite"/>
    </source>
</evidence>